<protein>
    <submittedName>
        <fullName evidence="2">Uncharacterized protein</fullName>
    </submittedName>
</protein>
<name>A0AA88A0L8_FICCA</name>
<feature type="transmembrane region" description="Helical" evidence="1">
    <location>
        <begin position="15"/>
        <end position="32"/>
    </location>
</feature>
<organism evidence="2 3">
    <name type="scientific">Ficus carica</name>
    <name type="common">Common fig</name>
    <dbReference type="NCBI Taxonomy" id="3494"/>
    <lineage>
        <taxon>Eukaryota</taxon>
        <taxon>Viridiplantae</taxon>
        <taxon>Streptophyta</taxon>
        <taxon>Embryophyta</taxon>
        <taxon>Tracheophyta</taxon>
        <taxon>Spermatophyta</taxon>
        <taxon>Magnoliopsida</taxon>
        <taxon>eudicotyledons</taxon>
        <taxon>Gunneridae</taxon>
        <taxon>Pentapetalae</taxon>
        <taxon>rosids</taxon>
        <taxon>fabids</taxon>
        <taxon>Rosales</taxon>
        <taxon>Moraceae</taxon>
        <taxon>Ficeae</taxon>
        <taxon>Ficus</taxon>
    </lineage>
</organism>
<gene>
    <name evidence="2" type="ORF">TIFTF001_016575</name>
</gene>
<accession>A0AA88A0L8</accession>
<proteinExistence type="predicted"/>
<dbReference type="EMBL" id="BTGU01000025">
    <property type="protein sequence ID" value="GMN47399.1"/>
    <property type="molecule type" value="Genomic_DNA"/>
</dbReference>
<reference evidence="2" key="1">
    <citation type="submission" date="2023-07" db="EMBL/GenBank/DDBJ databases">
        <title>draft genome sequence of fig (Ficus carica).</title>
        <authorList>
            <person name="Takahashi T."/>
            <person name="Nishimura K."/>
        </authorList>
    </citation>
    <scope>NUCLEOTIDE SEQUENCE</scope>
</reference>
<keyword evidence="1" id="KW-0812">Transmembrane</keyword>
<keyword evidence="1" id="KW-1133">Transmembrane helix</keyword>
<evidence type="ECO:0000256" key="1">
    <source>
        <dbReference type="SAM" id="Phobius"/>
    </source>
</evidence>
<keyword evidence="1" id="KW-0472">Membrane</keyword>
<dbReference type="AlphaFoldDB" id="A0AA88A0L8"/>
<keyword evidence="3" id="KW-1185">Reference proteome</keyword>
<sequence length="141" mass="14857">MIMGSDIPSNLGKEMLPNFGVIVLVIRFVRGVSRRPRARSSNPGVEVVARCIREEKRCSIWASNVLISSDIMLSIMSSTFVVLGGTGLSGGGGRSGVERRIGVVCLLALDRGVVCLCYAHLSFTTGVSSSANRGCIGVIGL</sequence>
<comment type="caution">
    <text evidence="2">The sequence shown here is derived from an EMBL/GenBank/DDBJ whole genome shotgun (WGS) entry which is preliminary data.</text>
</comment>
<evidence type="ECO:0000313" key="3">
    <source>
        <dbReference type="Proteomes" id="UP001187192"/>
    </source>
</evidence>
<dbReference type="Proteomes" id="UP001187192">
    <property type="component" value="Unassembled WGS sequence"/>
</dbReference>
<evidence type="ECO:0000313" key="2">
    <source>
        <dbReference type="EMBL" id="GMN47399.1"/>
    </source>
</evidence>